<accession>A0A0U1NHM7</accession>
<dbReference type="FunFam" id="3.30.565.10:FF:000006">
    <property type="entry name" value="Sensor histidine kinase WalK"/>
    <property type="match status" value="1"/>
</dbReference>
<dbReference type="FunFam" id="1.10.287.130:FF:000008">
    <property type="entry name" value="Two-component sensor histidine kinase"/>
    <property type="match status" value="1"/>
</dbReference>
<dbReference type="InterPro" id="IPR050351">
    <property type="entry name" value="BphY/WalK/GraS-like"/>
</dbReference>
<dbReference type="GO" id="GO:0000155">
    <property type="term" value="F:phosphorelay sensor kinase activity"/>
    <property type="evidence" value="ECO:0007669"/>
    <property type="project" value="InterPro"/>
</dbReference>
<dbReference type="Pfam" id="PF08448">
    <property type="entry name" value="PAS_4"/>
    <property type="match status" value="1"/>
</dbReference>
<feature type="domain" description="Histidine kinase" evidence="12">
    <location>
        <begin position="123"/>
        <end position="348"/>
    </location>
</feature>
<keyword evidence="11" id="KW-0472">Membrane</keyword>
<dbReference type="Gene3D" id="1.10.287.130">
    <property type="match status" value="1"/>
</dbReference>
<dbReference type="InterPro" id="IPR013656">
    <property type="entry name" value="PAS_4"/>
</dbReference>
<keyword evidence="9" id="KW-0067">ATP-binding</keyword>
<evidence type="ECO:0000256" key="8">
    <source>
        <dbReference type="ARBA" id="ARBA00022777"/>
    </source>
</evidence>
<dbReference type="RefSeq" id="WP_048597505.1">
    <property type="nucleotide sequence ID" value="NZ_CBFHGK010000009.1"/>
</dbReference>
<comment type="subcellular location">
    <subcellularLocation>
        <location evidence="2">Cell membrane</location>
    </subcellularLocation>
</comment>
<comment type="catalytic activity">
    <reaction evidence="1">
        <text>ATP + protein L-histidine = ADP + protein N-phospho-L-histidine.</text>
        <dbReference type="EC" id="2.7.13.3"/>
    </reaction>
</comment>
<dbReference type="PANTHER" id="PTHR45453">
    <property type="entry name" value="PHOSPHATE REGULON SENSOR PROTEIN PHOR"/>
    <property type="match status" value="1"/>
</dbReference>
<dbReference type="SUPFAM" id="SSF55874">
    <property type="entry name" value="ATPase domain of HSP90 chaperone/DNA topoisomerase II/histidine kinase"/>
    <property type="match status" value="1"/>
</dbReference>
<dbReference type="PRINTS" id="PR00344">
    <property type="entry name" value="BCTRLSENSOR"/>
</dbReference>
<dbReference type="AlphaFoldDB" id="A0A0U1NHM7"/>
<evidence type="ECO:0000256" key="4">
    <source>
        <dbReference type="ARBA" id="ARBA00022475"/>
    </source>
</evidence>
<proteinExistence type="predicted"/>
<dbReference type="InterPro" id="IPR036890">
    <property type="entry name" value="HATPase_C_sf"/>
</dbReference>
<evidence type="ECO:0000256" key="7">
    <source>
        <dbReference type="ARBA" id="ARBA00022741"/>
    </source>
</evidence>
<dbReference type="OrthoDB" id="9813151at2"/>
<dbReference type="Proteomes" id="UP000048949">
    <property type="component" value="Unassembled WGS sequence"/>
</dbReference>
<dbReference type="PANTHER" id="PTHR45453:SF1">
    <property type="entry name" value="PHOSPHATE REGULON SENSOR PROTEIN PHOR"/>
    <property type="match status" value="1"/>
</dbReference>
<keyword evidence="14" id="KW-1185">Reference proteome</keyword>
<evidence type="ECO:0000256" key="11">
    <source>
        <dbReference type="ARBA" id="ARBA00023136"/>
    </source>
</evidence>
<sequence length="351" mass="38734">MTALSTMRTLTDAFPTPFAVIDARRTIVAANQAMRDVLGEDIVDRHYTRACRRPSILDAVERAFGVGATEEAEFSENIKGRTSHFKVICSPLEVEGRAHVSLSFEDVTSSREIRAMRSDFVANVSHELKTPITSILGFVETIQGPAANDEAARNRFLSLMAREAERMNRLVHDLLSLNRVEVDEKVRPMDRVALNALVSHTAEVLQPLAEARGISLKIELPDAPCHVTGHERQLVQVLRNLAENAIAYSPSGNEVRVRLTAPAYEVALHGNGVRLIIEDDGQGIDPVHIPRLTERFYRVDSHRSREVGGTGLGLAIVKHIITRHRGRLEIKSKLGIGSRFTAILPADTSAP</sequence>
<dbReference type="GO" id="GO:0005524">
    <property type="term" value="F:ATP binding"/>
    <property type="evidence" value="ECO:0007669"/>
    <property type="project" value="UniProtKB-KW"/>
</dbReference>
<evidence type="ECO:0000256" key="10">
    <source>
        <dbReference type="ARBA" id="ARBA00023012"/>
    </source>
</evidence>
<gene>
    <name evidence="13" type="primary">phoR</name>
    <name evidence="13" type="ORF">NIG5292_00248</name>
</gene>
<keyword evidence="5" id="KW-0597">Phosphoprotein</keyword>
<dbReference type="STRING" id="282199.GCA_001049735_00248"/>
<dbReference type="InterPro" id="IPR003594">
    <property type="entry name" value="HATPase_dom"/>
</dbReference>
<dbReference type="Pfam" id="PF00512">
    <property type="entry name" value="HisKA"/>
    <property type="match status" value="1"/>
</dbReference>
<organism evidence="13 14">
    <name type="scientific">Nereida ignava</name>
    <dbReference type="NCBI Taxonomy" id="282199"/>
    <lineage>
        <taxon>Bacteria</taxon>
        <taxon>Pseudomonadati</taxon>
        <taxon>Pseudomonadota</taxon>
        <taxon>Alphaproteobacteria</taxon>
        <taxon>Rhodobacterales</taxon>
        <taxon>Roseobacteraceae</taxon>
        <taxon>Nereida</taxon>
    </lineage>
</organism>
<evidence type="ECO:0000256" key="5">
    <source>
        <dbReference type="ARBA" id="ARBA00022553"/>
    </source>
</evidence>
<protein>
    <recommendedName>
        <fullName evidence="3">histidine kinase</fullName>
        <ecNumber evidence="3">2.7.13.3</ecNumber>
    </recommendedName>
</protein>
<dbReference type="GO" id="GO:0016036">
    <property type="term" value="P:cellular response to phosphate starvation"/>
    <property type="evidence" value="ECO:0007669"/>
    <property type="project" value="TreeGrafter"/>
</dbReference>
<keyword evidence="4" id="KW-1003">Cell membrane</keyword>
<dbReference type="SUPFAM" id="SSF55785">
    <property type="entry name" value="PYP-like sensor domain (PAS domain)"/>
    <property type="match status" value="1"/>
</dbReference>
<keyword evidence="6 13" id="KW-0808">Transferase</keyword>
<keyword evidence="10" id="KW-0902">Two-component regulatory system</keyword>
<dbReference type="InterPro" id="IPR004358">
    <property type="entry name" value="Sig_transdc_His_kin-like_C"/>
</dbReference>
<evidence type="ECO:0000313" key="13">
    <source>
        <dbReference type="EMBL" id="CRK74221.1"/>
    </source>
</evidence>
<name>A0A0U1NHM7_9RHOB</name>
<keyword evidence="8" id="KW-0418">Kinase</keyword>
<dbReference type="SMART" id="SM00387">
    <property type="entry name" value="HATPase_c"/>
    <property type="match status" value="1"/>
</dbReference>
<dbReference type="GO" id="GO:0005886">
    <property type="term" value="C:plasma membrane"/>
    <property type="evidence" value="ECO:0007669"/>
    <property type="project" value="UniProtKB-SubCell"/>
</dbReference>
<evidence type="ECO:0000256" key="2">
    <source>
        <dbReference type="ARBA" id="ARBA00004236"/>
    </source>
</evidence>
<evidence type="ECO:0000256" key="1">
    <source>
        <dbReference type="ARBA" id="ARBA00000085"/>
    </source>
</evidence>
<evidence type="ECO:0000256" key="6">
    <source>
        <dbReference type="ARBA" id="ARBA00022679"/>
    </source>
</evidence>
<dbReference type="InterPro" id="IPR005467">
    <property type="entry name" value="His_kinase_dom"/>
</dbReference>
<dbReference type="PROSITE" id="PS50109">
    <property type="entry name" value="HIS_KIN"/>
    <property type="match status" value="1"/>
</dbReference>
<evidence type="ECO:0000256" key="9">
    <source>
        <dbReference type="ARBA" id="ARBA00022840"/>
    </source>
</evidence>
<evidence type="ECO:0000259" key="12">
    <source>
        <dbReference type="PROSITE" id="PS50109"/>
    </source>
</evidence>
<keyword evidence="7" id="KW-0547">Nucleotide-binding</keyword>
<dbReference type="EC" id="2.7.13.3" evidence="3"/>
<dbReference type="SUPFAM" id="SSF47384">
    <property type="entry name" value="Homodimeric domain of signal transducing histidine kinase"/>
    <property type="match status" value="1"/>
</dbReference>
<evidence type="ECO:0000313" key="14">
    <source>
        <dbReference type="Proteomes" id="UP000048949"/>
    </source>
</evidence>
<evidence type="ECO:0000256" key="3">
    <source>
        <dbReference type="ARBA" id="ARBA00012438"/>
    </source>
</evidence>
<reference evidence="13 14" key="1">
    <citation type="submission" date="2015-04" db="EMBL/GenBank/DDBJ databases">
        <authorList>
            <person name="Syromyatnikov M.Y."/>
            <person name="Popov V.N."/>
        </authorList>
    </citation>
    <scope>NUCLEOTIDE SEQUENCE [LARGE SCALE GENOMIC DNA]</scope>
    <source>
        <strain evidence="13 14">CECT 5292</strain>
    </source>
</reference>
<dbReference type="SMART" id="SM00388">
    <property type="entry name" value="HisKA"/>
    <property type="match status" value="1"/>
</dbReference>
<dbReference type="GO" id="GO:0004721">
    <property type="term" value="F:phosphoprotein phosphatase activity"/>
    <property type="evidence" value="ECO:0007669"/>
    <property type="project" value="TreeGrafter"/>
</dbReference>
<dbReference type="InterPro" id="IPR036097">
    <property type="entry name" value="HisK_dim/P_sf"/>
</dbReference>
<dbReference type="InterPro" id="IPR003661">
    <property type="entry name" value="HisK_dim/P_dom"/>
</dbReference>
<dbReference type="Gene3D" id="3.30.450.20">
    <property type="entry name" value="PAS domain"/>
    <property type="match status" value="1"/>
</dbReference>
<dbReference type="InterPro" id="IPR035965">
    <property type="entry name" value="PAS-like_dom_sf"/>
</dbReference>
<dbReference type="Gene3D" id="3.30.565.10">
    <property type="entry name" value="Histidine kinase-like ATPase, C-terminal domain"/>
    <property type="match status" value="1"/>
</dbReference>
<dbReference type="EMBL" id="CVQV01000002">
    <property type="protein sequence ID" value="CRK74221.1"/>
    <property type="molecule type" value="Genomic_DNA"/>
</dbReference>
<dbReference type="Pfam" id="PF02518">
    <property type="entry name" value="HATPase_c"/>
    <property type="match status" value="1"/>
</dbReference>
<dbReference type="CDD" id="cd00082">
    <property type="entry name" value="HisKA"/>
    <property type="match status" value="1"/>
</dbReference>